<reference evidence="1 2" key="1">
    <citation type="submission" date="2019-05" db="EMBL/GenBank/DDBJ databases">
        <title>Another draft genome of Portunus trituberculatus and its Hox gene families provides insights of decapod evolution.</title>
        <authorList>
            <person name="Jeong J.-H."/>
            <person name="Song I."/>
            <person name="Kim S."/>
            <person name="Choi T."/>
            <person name="Kim D."/>
            <person name="Ryu S."/>
            <person name="Kim W."/>
        </authorList>
    </citation>
    <scope>NUCLEOTIDE SEQUENCE [LARGE SCALE GENOMIC DNA]</scope>
    <source>
        <tissue evidence="1">Muscle</tissue>
    </source>
</reference>
<evidence type="ECO:0000313" key="1">
    <source>
        <dbReference type="EMBL" id="MPC43889.1"/>
    </source>
</evidence>
<keyword evidence="2" id="KW-1185">Reference proteome</keyword>
<organism evidence="1 2">
    <name type="scientific">Portunus trituberculatus</name>
    <name type="common">Swimming crab</name>
    <name type="synonym">Neptunus trituberculatus</name>
    <dbReference type="NCBI Taxonomy" id="210409"/>
    <lineage>
        <taxon>Eukaryota</taxon>
        <taxon>Metazoa</taxon>
        <taxon>Ecdysozoa</taxon>
        <taxon>Arthropoda</taxon>
        <taxon>Crustacea</taxon>
        <taxon>Multicrustacea</taxon>
        <taxon>Malacostraca</taxon>
        <taxon>Eumalacostraca</taxon>
        <taxon>Eucarida</taxon>
        <taxon>Decapoda</taxon>
        <taxon>Pleocyemata</taxon>
        <taxon>Brachyura</taxon>
        <taxon>Eubrachyura</taxon>
        <taxon>Portunoidea</taxon>
        <taxon>Portunidae</taxon>
        <taxon>Portuninae</taxon>
        <taxon>Portunus</taxon>
    </lineage>
</organism>
<evidence type="ECO:0000313" key="2">
    <source>
        <dbReference type="Proteomes" id="UP000324222"/>
    </source>
</evidence>
<proteinExistence type="predicted"/>
<gene>
    <name evidence="1" type="ORF">E2C01_037544</name>
</gene>
<comment type="caution">
    <text evidence="1">The sequence shown here is derived from an EMBL/GenBank/DDBJ whole genome shotgun (WGS) entry which is preliminary data.</text>
</comment>
<accession>A0A5B7FF81</accession>
<dbReference type="EMBL" id="VSRR010006031">
    <property type="protein sequence ID" value="MPC43889.1"/>
    <property type="molecule type" value="Genomic_DNA"/>
</dbReference>
<name>A0A5B7FF81_PORTR</name>
<sequence>MGPHLREVRNCTINTAAMTTIPINAPLPACCLLLPKLEKYSKTPAQLLGDFMSGVQISDPDTFPLLTLPKYP</sequence>
<dbReference type="AlphaFoldDB" id="A0A5B7FF81"/>
<dbReference type="Proteomes" id="UP000324222">
    <property type="component" value="Unassembled WGS sequence"/>
</dbReference>
<protein>
    <submittedName>
        <fullName evidence="1">Uncharacterized protein</fullName>
    </submittedName>
</protein>